<dbReference type="GO" id="GO:0005886">
    <property type="term" value="C:plasma membrane"/>
    <property type="evidence" value="ECO:0007669"/>
    <property type="project" value="TreeGrafter"/>
</dbReference>
<proteinExistence type="inferred from homology"/>
<gene>
    <name evidence="7" type="primary">codB</name>
    <name evidence="7" type="ORF">OW157_00865</name>
</gene>
<reference evidence="7" key="1">
    <citation type="submission" date="2022-12" db="EMBL/GenBank/DDBJ databases">
        <title>Description and comparative metabolic analysis of Aerococcus sp. nov., isolated from the feces of a pig.</title>
        <authorList>
            <person name="Chang Y.-H."/>
        </authorList>
    </citation>
    <scope>NUCLEOTIDE SEQUENCE</scope>
    <source>
        <strain evidence="7">YH-aer222</strain>
    </source>
</reference>
<dbReference type="Pfam" id="PF02133">
    <property type="entry name" value="Transp_cyt_pur"/>
    <property type="match status" value="1"/>
</dbReference>
<protein>
    <submittedName>
        <fullName evidence="7">Cytosine permease</fullName>
    </submittedName>
</protein>
<dbReference type="Proteomes" id="UP001146670">
    <property type="component" value="Unassembled WGS sequence"/>
</dbReference>
<feature type="transmembrane region" description="Helical" evidence="6">
    <location>
        <begin position="324"/>
        <end position="344"/>
    </location>
</feature>
<feature type="transmembrane region" description="Helical" evidence="6">
    <location>
        <begin position="176"/>
        <end position="194"/>
    </location>
</feature>
<feature type="transmembrane region" description="Helical" evidence="6">
    <location>
        <begin position="152"/>
        <end position="171"/>
    </location>
</feature>
<feature type="transmembrane region" description="Helical" evidence="6">
    <location>
        <begin position="384"/>
        <end position="399"/>
    </location>
</feature>
<dbReference type="AlphaFoldDB" id="A0A9X3FN58"/>
<keyword evidence="5 6" id="KW-0472">Membrane</keyword>
<feature type="transmembrane region" description="Helical" evidence="6">
    <location>
        <begin position="281"/>
        <end position="303"/>
    </location>
</feature>
<dbReference type="CDD" id="cd11484">
    <property type="entry name" value="SLC-NCS1sbd_CobB-like"/>
    <property type="match status" value="1"/>
</dbReference>
<accession>A0A9X3FN58</accession>
<organism evidence="7 8">
    <name type="scientific">Aerococcus kribbianus</name>
    <dbReference type="NCBI Taxonomy" id="2999064"/>
    <lineage>
        <taxon>Bacteria</taxon>
        <taxon>Bacillati</taxon>
        <taxon>Bacillota</taxon>
        <taxon>Bacilli</taxon>
        <taxon>Lactobacillales</taxon>
        <taxon>Aerococcaceae</taxon>
        <taxon>Aerococcus</taxon>
    </lineage>
</organism>
<evidence type="ECO:0000256" key="3">
    <source>
        <dbReference type="ARBA" id="ARBA00022692"/>
    </source>
</evidence>
<feature type="transmembrane region" description="Helical" evidence="6">
    <location>
        <begin position="78"/>
        <end position="100"/>
    </location>
</feature>
<keyword evidence="4 6" id="KW-1133">Transmembrane helix</keyword>
<feature type="transmembrane region" description="Helical" evidence="6">
    <location>
        <begin position="251"/>
        <end position="275"/>
    </location>
</feature>
<dbReference type="Gene3D" id="1.10.4160.10">
    <property type="entry name" value="Hydantoin permease"/>
    <property type="match status" value="1"/>
</dbReference>
<dbReference type="RefSeq" id="WP_268751444.1">
    <property type="nucleotide sequence ID" value="NZ_JAPRFQ010000001.1"/>
</dbReference>
<feature type="transmembrane region" description="Helical" evidence="6">
    <location>
        <begin position="121"/>
        <end position="146"/>
    </location>
</feature>
<comment type="subcellular location">
    <subcellularLocation>
        <location evidence="1">Membrane</location>
        <topology evidence="1">Multi-pass membrane protein</topology>
    </subcellularLocation>
</comment>
<evidence type="ECO:0000313" key="8">
    <source>
        <dbReference type="Proteomes" id="UP001146670"/>
    </source>
</evidence>
<dbReference type="InterPro" id="IPR001248">
    <property type="entry name" value="Pur-cyt_permease"/>
</dbReference>
<comment type="similarity">
    <text evidence="2">Belongs to the purine-cytosine permease (2.A.39) family.</text>
</comment>
<name>A0A9X3FN58_9LACT</name>
<dbReference type="InterPro" id="IPR030191">
    <property type="entry name" value="CodB"/>
</dbReference>
<evidence type="ECO:0000256" key="6">
    <source>
        <dbReference type="SAM" id="Phobius"/>
    </source>
</evidence>
<feature type="transmembrane region" description="Helical" evidence="6">
    <location>
        <begin position="405"/>
        <end position="426"/>
    </location>
</feature>
<evidence type="ECO:0000256" key="4">
    <source>
        <dbReference type="ARBA" id="ARBA00022989"/>
    </source>
</evidence>
<evidence type="ECO:0000256" key="2">
    <source>
        <dbReference type="ARBA" id="ARBA00008974"/>
    </source>
</evidence>
<feature type="transmembrane region" description="Helical" evidence="6">
    <location>
        <begin position="46"/>
        <end position="66"/>
    </location>
</feature>
<dbReference type="GO" id="GO:0015209">
    <property type="term" value="F:cytosine transmembrane transporter activity"/>
    <property type="evidence" value="ECO:0007669"/>
    <property type="project" value="InterPro"/>
</dbReference>
<dbReference type="PANTHER" id="PTHR30569:SF0">
    <property type="entry name" value="CYTOSINE PERMEASE"/>
    <property type="match status" value="1"/>
</dbReference>
<comment type="caution">
    <text evidence="7">The sequence shown here is derived from an EMBL/GenBank/DDBJ whole genome shotgun (WGS) entry which is preliminary data.</text>
</comment>
<keyword evidence="8" id="KW-1185">Reference proteome</keyword>
<sequence>MQKNKSPYYQAELGARSGRLLKQEEATVTALSHDNYVSQSQQYQGFWQMFVIMMGFTFFSPSMIAGGQLGLGLNMKNFVIALVVGNLFLCLYTGLLGYIGQKTGMSLDALAMKSFGRKGSYIPSIIIGMTQMGWTGVGLAMFALPVANFLSFNPYLLVLIFGVLVLATTLYGVKGLAVLGSVAVPAILILGLYSTQVSIQAVGGVSQLFSESPAQPLTMSAALAIVIGNFISGGTATPNFTRYGKNATSTLLATGIAFFIGNILMFVFGASGAAAFGKADIFDVLILQGLAIPGILSLGFNIWTTNNNSLYTAGLSFANVSKLSFKKATIIMGVLATCLAIFLYNNFTAYLSFLGAMIPPIGGIIIAHYFMYRESYQSQAISKTIDYSAIIALLAGVLIGSLMTWGIACLNSLFITILVYVVINLVNKKG</sequence>
<keyword evidence="3 6" id="KW-0812">Transmembrane</keyword>
<evidence type="ECO:0000256" key="5">
    <source>
        <dbReference type="ARBA" id="ARBA00023136"/>
    </source>
</evidence>
<evidence type="ECO:0000256" key="1">
    <source>
        <dbReference type="ARBA" id="ARBA00004141"/>
    </source>
</evidence>
<feature type="transmembrane region" description="Helical" evidence="6">
    <location>
        <begin position="214"/>
        <end position="231"/>
    </location>
</feature>
<dbReference type="NCBIfam" id="NF008241">
    <property type="entry name" value="PRK11017.1"/>
    <property type="match status" value="1"/>
</dbReference>
<feature type="transmembrane region" description="Helical" evidence="6">
    <location>
        <begin position="350"/>
        <end position="372"/>
    </location>
</feature>
<dbReference type="PANTHER" id="PTHR30569">
    <property type="entry name" value="CYTOSINE TRANSPORTER CODB"/>
    <property type="match status" value="1"/>
</dbReference>
<evidence type="ECO:0000313" key="7">
    <source>
        <dbReference type="EMBL" id="MCZ0725116.1"/>
    </source>
</evidence>
<dbReference type="EMBL" id="JAPRFR010000001">
    <property type="protein sequence ID" value="MCZ0725116.1"/>
    <property type="molecule type" value="Genomic_DNA"/>
</dbReference>